<keyword evidence="5" id="KW-0560">Oxidoreductase</keyword>
<evidence type="ECO:0000313" key="7">
    <source>
        <dbReference type="Proteomes" id="UP001207654"/>
    </source>
</evidence>
<comment type="similarity">
    <text evidence="2">Belongs to the GMC oxidoreductase family.</text>
</comment>
<keyword evidence="7" id="KW-1185">Reference proteome</keyword>
<comment type="cofactor">
    <cofactor evidence="1">
        <name>FAD</name>
        <dbReference type="ChEBI" id="CHEBI:57692"/>
    </cofactor>
</comment>
<name>A0ABT4A8X0_9BACT</name>
<dbReference type="Gene3D" id="3.40.50.1820">
    <property type="entry name" value="alpha/beta hydrolase"/>
    <property type="match status" value="1"/>
</dbReference>
<keyword evidence="3" id="KW-0285">Flavoprotein</keyword>
<sequence>MRIMDTQPASERYEFNAGDGVPLRLTRHQGGTKGPVLLVHGAGVWSGMFKLPTISENFVQYLVRHGYDTWLLDWRASTQLPLRQFSLDEAAEHDMPAAVRKVREVTKADSVQAVVHCAGSVMFFMSLAAGYLPDVRGVVASQVALHHRVPRSTLVKSRLRLPEMLDVAVNYMTPGEGTQNPRLQAAFGTMVDLMYRECDSTVCHRLSFLYGRLYRHARINTQTHERLHEQFGRCNMQTFRHLAQMARVGHAVRYDYGKEENLRRYGNARPPDYLDPKHLKLPITFVVGDHNQTYLPTASEQTYEWLREANGAGLYERKVLEGYGHLDTFMGSTASRDTYPVILQALEAQA</sequence>
<comment type="caution">
    <text evidence="6">The sequence shown here is derived from an EMBL/GenBank/DDBJ whole genome shotgun (WGS) entry which is preliminary data.</text>
</comment>
<dbReference type="PANTHER" id="PTHR47470">
    <property type="entry name" value="CHOLESTEROL OXIDASE"/>
    <property type="match status" value="1"/>
</dbReference>
<dbReference type="InterPro" id="IPR052542">
    <property type="entry name" value="Cholesterol_Oxidase"/>
</dbReference>
<keyword evidence="6" id="KW-0378">Hydrolase</keyword>
<keyword evidence="4" id="KW-0274">FAD</keyword>
<evidence type="ECO:0000256" key="3">
    <source>
        <dbReference type="ARBA" id="ARBA00022630"/>
    </source>
</evidence>
<dbReference type="PANTHER" id="PTHR47470:SF1">
    <property type="entry name" value="FAD-DEPENDENT OXIDOREDUCTASE 2 FAD BINDING DOMAIN-CONTAINING PROTEIN"/>
    <property type="match status" value="1"/>
</dbReference>
<dbReference type="RefSeq" id="WP_267536897.1">
    <property type="nucleotide sequence ID" value="NZ_JAPNKA010000001.1"/>
</dbReference>
<dbReference type="GO" id="GO:0016787">
    <property type="term" value="F:hydrolase activity"/>
    <property type="evidence" value="ECO:0007669"/>
    <property type="project" value="UniProtKB-KW"/>
</dbReference>
<evidence type="ECO:0000313" key="6">
    <source>
        <dbReference type="EMBL" id="MCY1078102.1"/>
    </source>
</evidence>
<protein>
    <submittedName>
        <fullName evidence="6">Alpha/beta hydrolase</fullName>
    </submittedName>
</protein>
<evidence type="ECO:0000256" key="1">
    <source>
        <dbReference type="ARBA" id="ARBA00001974"/>
    </source>
</evidence>
<reference evidence="6 7" key="1">
    <citation type="submission" date="2022-11" db="EMBL/GenBank/DDBJ databases">
        <title>Minimal conservation of predation-associated metabolite biosynthetic gene clusters underscores biosynthetic potential of Myxococcota including descriptions for ten novel species: Archangium lansinium sp. nov., Myxococcus landrumus sp. nov., Nannocystis bai.</title>
        <authorList>
            <person name="Ahearne A."/>
            <person name="Stevens C."/>
            <person name="Phillips K."/>
        </authorList>
    </citation>
    <scope>NUCLEOTIDE SEQUENCE [LARGE SCALE GENOMIC DNA]</scope>
    <source>
        <strain evidence="6 7">MIWBW</strain>
    </source>
</reference>
<dbReference type="EMBL" id="JAPNKA010000001">
    <property type="protein sequence ID" value="MCY1078102.1"/>
    <property type="molecule type" value="Genomic_DNA"/>
</dbReference>
<dbReference type="Proteomes" id="UP001207654">
    <property type="component" value="Unassembled WGS sequence"/>
</dbReference>
<dbReference type="SUPFAM" id="SSF53474">
    <property type="entry name" value="alpha/beta-Hydrolases"/>
    <property type="match status" value="1"/>
</dbReference>
<evidence type="ECO:0000256" key="5">
    <source>
        <dbReference type="ARBA" id="ARBA00023002"/>
    </source>
</evidence>
<accession>A0ABT4A8X0</accession>
<dbReference type="InterPro" id="IPR029058">
    <property type="entry name" value="AB_hydrolase_fold"/>
</dbReference>
<organism evidence="6 7">
    <name type="scientific">Archangium lansingense</name>
    <dbReference type="NCBI Taxonomy" id="2995310"/>
    <lineage>
        <taxon>Bacteria</taxon>
        <taxon>Pseudomonadati</taxon>
        <taxon>Myxococcota</taxon>
        <taxon>Myxococcia</taxon>
        <taxon>Myxococcales</taxon>
        <taxon>Cystobacterineae</taxon>
        <taxon>Archangiaceae</taxon>
        <taxon>Archangium</taxon>
    </lineage>
</organism>
<evidence type="ECO:0000256" key="2">
    <source>
        <dbReference type="ARBA" id="ARBA00010790"/>
    </source>
</evidence>
<gene>
    <name evidence="6" type="ORF">OV287_26865</name>
</gene>
<evidence type="ECO:0000256" key="4">
    <source>
        <dbReference type="ARBA" id="ARBA00022827"/>
    </source>
</evidence>
<proteinExistence type="inferred from homology"/>